<evidence type="ECO:0000313" key="1">
    <source>
        <dbReference type="EMBL" id="GLW56042.1"/>
    </source>
</evidence>
<organism evidence="1 2">
    <name type="scientific">Kitasatospora phosalacinea</name>
    <dbReference type="NCBI Taxonomy" id="2065"/>
    <lineage>
        <taxon>Bacteria</taxon>
        <taxon>Bacillati</taxon>
        <taxon>Actinomycetota</taxon>
        <taxon>Actinomycetes</taxon>
        <taxon>Kitasatosporales</taxon>
        <taxon>Streptomycetaceae</taxon>
        <taxon>Kitasatospora</taxon>
    </lineage>
</organism>
<accession>A0A9W6PJM3</accession>
<dbReference type="OrthoDB" id="5572373at2"/>
<evidence type="ECO:0000313" key="2">
    <source>
        <dbReference type="Proteomes" id="UP001165143"/>
    </source>
</evidence>
<reference evidence="1" key="1">
    <citation type="submission" date="2023-02" db="EMBL/GenBank/DDBJ databases">
        <title>Kitasatospora phosalacinea NBRC 14362.</title>
        <authorList>
            <person name="Ichikawa N."/>
            <person name="Sato H."/>
            <person name="Tonouchi N."/>
        </authorList>
    </citation>
    <scope>NUCLEOTIDE SEQUENCE</scope>
    <source>
        <strain evidence="1">NBRC 14362</strain>
    </source>
</reference>
<sequence>MDDLIGTQSPARRLTDPDEALAAFEGSSPEFAALRRPEPAALDWATVAEGLETELPPDFVLLTERYSRLILGRTLLVSTPLAGHERAWVEGVLEDQQIVEEWCEEARLDPPLRAFPAPGGLLRWGTTDWGDFLLWSTHGSPADWTVTVATRGGGWWHYEGGVVQFLMGLVDGSIEQWGLHRISPEITG</sequence>
<dbReference type="AlphaFoldDB" id="A0A9W6PJM3"/>
<proteinExistence type="predicted"/>
<protein>
    <recommendedName>
        <fullName evidence="3">Knr4/Smi1-like domain-containing protein</fullName>
    </recommendedName>
</protein>
<dbReference type="EMBL" id="BSRX01000023">
    <property type="protein sequence ID" value="GLW56042.1"/>
    <property type="molecule type" value="Genomic_DNA"/>
</dbReference>
<comment type="caution">
    <text evidence="1">The sequence shown here is derived from an EMBL/GenBank/DDBJ whole genome shotgun (WGS) entry which is preliminary data.</text>
</comment>
<dbReference type="Proteomes" id="UP001165143">
    <property type="component" value="Unassembled WGS sequence"/>
</dbReference>
<evidence type="ECO:0008006" key="3">
    <source>
        <dbReference type="Google" id="ProtNLM"/>
    </source>
</evidence>
<name>A0A9W6PJM3_9ACTN</name>
<gene>
    <name evidence="1" type="ORF">Kpho01_40530</name>
</gene>
<dbReference type="RefSeq" id="WP_033254005.1">
    <property type="nucleotide sequence ID" value="NZ_BSRX01000023.1"/>
</dbReference>